<dbReference type="Pfam" id="PF22995">
    <property type="entry name" value="C2CH-3rd_BIRD-IDD"/>
    <property type="match status" value="1"/>
</dbReference>
<reference evidence="13 14" key="1">
    <citation type="submission" date="2018-08" db="EMBL/GenBank/DDBJ databases">
        <authorList>
            <person name="Laetsch R D."/>
            <person name="Stevens L."/>
            <person name="Kumar S."/>
            <person name="Blaxter L. M."/>
        </authorList>
    </citation>
    <scope>NUCLEOTIDE SEQUENCE [LARGE SCALE GENOMIC DNA]</scope>
</reference>
<sequence length="174" mass="20564">MCDYYCWSQNNYFDLFQESDQRQIPMKVRLASYLKQKNSATQSSSDERDRNQESSATMCDKQFRCVGYLRDHESKHTEEKNECKVCDNRLKHAGGLRHHNATDSSEGKHKCNECNKAFKLASYLKSHERAVHRKEKPFKCDKCNKTFARNGDLKSHERTHRKERPFKCDECNKT</sequence>
<keyword evidence="2" id="KW-0479">Metal-binding</keyword>
<comment type="subcellular location">
    <subcellularLocation>
        <location evidence="1">Nucleus</location>
    </subcellularLocation>
</comment>
<dbReference type="Proteomes" id="UP000276991">
    <property type="component" value="Unassembled WGS sequence"/>
</dbReference>
<keyword evidence="9" id="KW-0539">Nucleus</keyword>
<evidence type="ECO:0000256" key="3">
    <source>
        <dbReference type="ARBA" id="ARBA00022737"/>
    </source>
</evidence>
<dbReference type="EMBL" id="UPTC01006695">
    <property type="protein sequence ID" value="VBB35592.1"/>
    <property type="molecule type" value="Genomic_DNA"/>
</dbReference>
<dbReference type="GO" id="GO:0005634">
    <property type="term" value="C:nucleus"/>
    <property type="evidence" value="ECO:0007669"/>
    <property type="project" value="UniProtKB-SubCell"/>
</dbReference>
<feature type="domain" description="C2H2-type" evidence="12">
    <location>
        <begin position="138"/>
        <end position="165"/>
    </location>
</feature>
<dbReference type="InterPro" id="IPR013087">
    <property type="entry name" value="Znf_C2H2_type"/>
</dbReference>
<keyword evidence="4 10" id="KW-0863">Zinc-finger</keyword>
<dbReference type="PROSITE" id="PS00028">
    <property type="entry name" value="ZINC_FINGER_C2H2_1"/>
    <property type="match status" value="2"/>
</dbReference>
<proteinExistence type="predicted"/>
<dbReference type="SUPFAM" id="SSF57667">
    <property type="entry name" value="beta-beta-alpha zinc fingers"/>
    <property type="match status" value="2"/>
</dbReference>
<keyword evidence="14" id="KW-1185">Reference proteome</keyword>
<protein>
    <recommendedName>
        <fullName evidence="12">C2H2-type domain-containing protein</fullName>
    </recommendedName>
</protein>
<dbReference type="Pfam" id="PF00096">
    <property type="entry name" value="zf-C2H2"/>
    <property type="match status" value="1"/>
</dbReference>
<gene>
    <name evidence="13" type="ORF">NAV_LOCUS10383</name>
</gene>
<dbReference type="PANTHER" id="PTHR24379:SF121">
    <property type="entry name" value="C2H2-TYPE DOMAIN-CONTAINING PROTEIN"/>
    <property type="match status" value="1"/>
</dbReference>
<feature type="region of interest" description="Disordered" evidence="11">
    <location>
        <begin position="36"/>
        <end position="55"/>
    </location>
</feature>
<evidence type="ECO:0000256" key="9">
    <source>
        <dbReference type="ARBA" id="ARBA00023242"/>
    </source>
</evidence>
<evidence type="ECO:0000256" key="8">
    <source>
        <dbReference type="ARBA" id="ARBA00023163"/>
    </source>
</evidence>
<evidence type="ECO:0000256" key="10">
    <source>
        <dbReference type="PROSITE-ProRule" id="PRU00042"/>
    </source>
</evidence>
<evidence type="ECO:0000256" key="11">
    <source>
        <dbReference type="SAM" id="MobiDB-lite"/>
    </source>
</evidence>
<evidence type="ECO:0000313" key="14">
    <source>
        <dbReference type="Proteomes" id="UP000276991"/>
    </source>
</evidence>
<feature type="domain" description="C2H2-type" evidence="12">
    <location>
        <begin position="109"/>
        <end position="137"/>
    </location>
</feature>
<accession>A0A498SV25</accession>
<evidence type="ECO:0000256" key="5">
    <source>
        <dbReference type="ARBA" id="ARBA00022833"/>
    </source>
</evidence>
<dbReference type="OrthoDB" id="5968217at2759"/>
<feature type="non-terminal residue" evidence="13">
    <location>
        <position position="174"/>
    </location>
</feature>
<keyword evidence="5" id="KW-0862">Zinc</keyword>
<evidence type="ECO:0000256" key="7">
    <source>
        <dbReference type="ARBA" id="ARBA00023125"/>
    </source>
</evidence>
<name>A0A498SV25_ACAVI</name>
<evidence type="ECO:0000259" key="12">
    <source>
        <dbReference type="PROSITE" id="PS50157"/>
    </source>
</evidence>
<keyword evidence="6" id="KW-0805">Transcription regulation</keyword>
<dbReference type="InterPro" id="IPR036236">
    <property type="entry name" value="Znf_C2H2_sf"/>
</dbReference>
<dbReference type="GO" id="GO:0003677">
    <property type="term" value="F:DNA binding"/>
    <property type="evidence" value="ECO:0007669"/>
    <property type="project" value="UniProtKB-KW"/>
</dbReference>
<dbReference type="AlphaFoldDB" id="A0A498SV25"/>
<evidence type="ECO:0000256" key="1">
    <source>
        <dbReference type="ARBA" id="ARBA00004123"/>
    </source>
</evidence>
<evidence type="ECO:0000256" key="6">
    <source>
        <dbReference type="ARBA" id="ARBA00023015"/>
    </source>
</evidence>
<dbReference type="PROSITE" id="PS50157">
    <property type="entry name" value="ZINC_FINGER_C2H2_2"/>
    <property type="match status" value="2"/>
</dbReference>
<keyword evidence="3" id="KW-0677">Repeat</keyword>
<dbReference type="PANTHER" id="PTHR24379">
    <property type="entry name" value="KRAB AND ZINC FINGER DOMAIN-CONTAINING"/>
    <property type="match status" value="1"/>
</dbReference>
<dbReference type="FunFam" id="3.30.160.60:FF:000875">
    <property type="entry name" value="zinc finger protein 236 isoform X7"/>
    <property type="match status" value="1"/>
</dbReference>
<dbReference type="Gene3D" id="3.30.160.60">
    <property type="entry name" value="Classic Zinc Finger"/>
    <property type="match status" value="3"/>
</dbReference>
<organism evidence="13 14">
    <name type="scientific">Acanthocheilonema viteae</name>
    <name type="common">Filarial nematode worm</name>
    <name type="synonym">Dipetalonema viteae</name>
    <dbReference type="NCBI Taxonomy" id="6277"/>
    <lineage>
        <taxon>Eukaryota</taxon>
        <taxon>Metazoa</taxon>
        <taxon>Ecdysozoa</taxon>
        <taxon>Nematoda</taxon>
        <taxon>Chromadorea</taxon>
        <taxon>Rhabditida</taxon>
        <taxon>Spirurina</taxon>
        <taxon>Spiruromorpha</taxon>
        <taxon>Filarioidea</taxon>
        <taxon>Onchocercidae</taxon>
        <taxon>Acanthocheilonema</taxon>
    </lineage>
</organism>
<dbReference type="GO" id="GO:0008270">
    <property type="term" value="F:zinc ion binding"/>
    <property type="evidence" value="ECO:0007669"/>
    <property type="project" value="UniProtKB-KW"/>
</dbReference>
<dbReference type="GO" id="GO:0000122">
    <property type="term" value="P:negative regulation of transcription by RNA polymerase II"/>
    <property type="evidence" value="ECO:0007669"/>
    <property type="project" value="UniProtKB-ARBA"/>
</dbReference>
<evidence type="ECO:0000313" key="13">
    <source>
        <dbReference type="EMBL" id="VBB35592.1"/>
    </source>
</evidence>
<evidence type="ECO:0000256" key="4">
    <source>
        <dbReference type="ARBA" id="ARBA00022771"/>
    </source>
</evidence>
<evidence type="ECO:0000256" key="2">
    <source>
        <dbReference type="ARBA" id="ARBA00022723"/>
    </source>
</evidence>
<dbReference type="STRING" id="6277.A0A498SV25"/>
<dbReference type="InterPro" id="IPR055187">
    <property type="entry name" value="C2CH-3rd_BIRD-IDD"/>
</dbReference>
<keyword evidence="7" id="KW-0238">DNA-binding</keyword>
<keyword evidence="8" id="KW-0804">Transcription</keyword>
<dbReference type="SMART" id="SM00355">
    <property type="entry name" value="ZnF_C2H2"/>
    <property type="match status" value="4"/>
</dbReference>
<dbReference type="FunFam" id="3.30.160.60:FF:000446">
    <property type="entry name" value="Zinc finger protein"/>
    <property type="match status" value="1"/>
</dbReference>